<dbReference type="EMBL" id="DVNM01000041">
    <property type="protein sequence ID" value="HIU69698.1"/>
    <property type="molecule type" value="Genomic_DNA"/>
</dbReference>
<dbReference type="AlphaFoldDB" id="A0A9D1MV98"/>
<proteinExistence type="predicted"/>
<dbReference type="Proteomes" id="UP000824125">
    <property type="component" value="Unassembled WGS sequence"/>
</dbReference>
<comment type="caution">
    <text evidence="1">The sequence shown here is derived from an EMBL/GenBank/DDBJ whole genome shotgun (WGS) entry which is preliminary data.</text>
</comment>
<accession>A0A9D1MV98</accession>
<gene>
    <name evidence="1" type="ORF">IAD23_07070</name>
</gene>
<protein>
    <submittedName>
        <fullName evidence="1">Uncharacterized protein</fullName>
    </submittedName>
</protein>
<reference evidence="1" key="2">
    <citation type="journal article" date="2021" name="PeerJ">
        <title>Extensive microbial diversity within the chicken gut microbiome revealed by metagenomics and culture.</title>
        <authorList>
            <person name="Gilroy R."/>
            <person name="Ravi A."/>
            <person name="Getino M."/>
            <person name="Pursley I."/>
            <person name="Horton D.L."/>
            <person name="Alikhan N.F."/>
            <person name="Baker D."/>
            <person name="Gharbi K."/>
            <person name="Hall N."/>
            <person name="Watson M."/>
            <person name="Adriaenssens E.M."/>
            <person name="Foster-Nyarko E."/>
            <person name="Jarju S."/>
            <person name="Secka A."/>
            <person name="Antonio M."/>
            <person name="Oren A."/>
            <person name="Chaudhuri R.R."/>
            <person name="La Ragione R."/>
            <person name="Hildebrand F."/>
            <person name="Pallen M.J."/>
        </authorList>
    </citation>
    <scope>NUCLEOTIDE SEQUENCE</scope>
    <source>
        <strain evidence="1">CHK176-6737</strain>
    </source>
</reference>
<evidence type="ECO:0000313" key="2">
    <source>
        <dbReference type="Proteomes" id="UP000824125"/>
    </source>
</evidence>
<name>A0A9D1MV98_9FIRM</name>
<evidence type="ECO:0000313" key="1">
    <source>
        <dbReference type="EMBL" id="HIU69698.1"/>
    </source>
</evidence>
<organism evidence="1 2">
    <name type="scientific">Candidatus Scybalenecus merdavium</name>
    <dbReference type="NCBI Taxonomy" id="2840939"/>
    <lineage>
        <taxon>Bacteria</taxon>
        <taxon>Bacillati</taxon>
        <taxon>Bacillota</taxon>
        <taxon>Clostridia</taxon>
        <taxon>Eubacteriales</taxon>
        <taxon>Oscillospiraceae</taxon>
        <taxon>Oscillospiraceae incertae sedis</taxon>
        <taxon>Candidatus Scybalenecus</taxon>
    </lineage>
</organism>
<sequence length="69" mass="8236">MKDRCPKCGAELGKFYFKVNCPKCGVDLMYYNMESRLDQDAEQAEKDWEKVDAFLQKFTKIKDKFKKKK</sequence>
<reference evidence="1" key="1">
    <citation type="submission" date="2020-10" db="EMBL/GenBank/DDBJ databases">
        <authorList>
            <person name="Gilroy R."/>
        </authorList>
    </citation>
    <scope>NUCLEOTIDE SEQUENCE</scope>
    <source>
        <strain evidence="1">CHK176-6737</strain>
    </source>
</reference>